<accession>A0A392Q291</accession>
<name>A0A392Q291_9FABA</name>
<feature type="non-terminal residue" evidence="1">
    <location>
        <position position="1"/>
    </location>
</feature>
<reference evidence="1 2" key="1">
    <citation type="journal article" date="2018" name="Front. Plant Sci.">
        <title>Red Clover (Trifolium pratense) and Zigzag Clover (T. medium) - A Picture of Genomic Similarities and Differences.</title>
        <authorList>
            <person name="Dluhosova J."/>
            <person name="Istvanek J."/>
            <person name="Nedelnik J."/>
            <person name="Repkova J."/>
        </authorList>
    </citation>
    <scope>NUCLEOTIDE SEQUENCE [LARGE SCALE GENOMIC DNA]</scope>
    <source>
        <strain evidence="2">cv. 10/8</strain>
        <tissue evidence="1">Leaf</tissue>
    </source>
</reference>
<comment type="caution">
    <text evidence="1">The sequence shown here is derived from an EMBL/GenBank/DDBJ whole genome shotgun (WGS) entry which is preliminary data.</text>
</comment>
<protein>
    <submittedName>
        <fullName evidence="1">Uncharacterized protein</fullName>
    </submittedName>
</protein>
<evidence type="ECO:0000313" key="2">
    <source>
        <dbReference type="Proteomes" id="UP000265520"/>
    </source>
</evidence>
<organism evidence="1 2">
    <name type="scientific">Trifolium medium</name>
    <dbReference type="NCBI Taxonomy" id="97028"/>
    <lineage>
        <taxon>Eukaryota</taxon>
        <taxon>Viridiplantae</taxon>
        <taxon>Streptophyta</taxon>
        <taxon>Embryophyta</taxon>
        <taxon>Tracheophyta</taxon>
        <taxon>Spermatophyta</taxon>
        <taxon>Magnoliopsida</taxon>
        <taxon>eudicotyledons</taxon>
        <taxon>Gunneridae</taxon>
        <taxon>Pentapetalae</taxon>
        <taxon>rosids</taxon>
        <taxon>fabids</taxon>
        <taxon>Fabales</taxon>
        <taxon>Fabaceae</taxon>
        <taxon>Papilionoideae</taxon>
        <taxon>50 kb inversion clade</taxon>
        <taxon>NPAAA clade</taxon>
        <taxon>Hologalegina</taxon>
        <taxon>IRL clade</taxon>
        <taxon>Trifolieae</taxon>
        <taxon>Trifolium</taxon>
    </lineage>
</organism>
<sequence>RCNIFYAETSSCWWAASAESQCLWLVRDLLQAPYELLVSVISCSGSGNLRNFSGVVLTVGWWEFVFV</sequence>
<evidence type="ECO:0000313" key="1">
    <source>
        <dbReference type="EMBL" id="MCI17365.1"/>
    </source>
</evidence>
<dbReference type="AlphaFoldDB" id="A0A392Q291"/>
<dbReference type="EMBL" id="LXQA010105140">
    <property type="protein sequence ID" value="MCI17365.1"/>
    <property type="molecule type" value="Genomic_DNA"/>
</dbReference>
<proteinExistence type="predicted"/>
<dbReference type="Proteomes" id="UP000265520">
    <property type="component" value="Unassembled WGS sequence"/>
</dbReference>
<keyword evidence="2" id="KW-1185">Reference proteome</keyword>